<dbReference type="Proteomes" id="UP000472727">
    <property type="component" value="Unassembled WGS sequence"/>
</dbReference>
<sequence>MPFAQLPLEILLCIVRDHGLTKADIFRLILTSEYLHQTLRPLLFRQLSYGYLHRSHRNDSLLRLGLHGFGFPDRSIDTDYDSDPNHSLLGSLKNGWIQSNDLEHVRELCLYSDIDYLGTNTSIIKLLEQLGGKLKGLASVSLYLLRGPHMPTIFEDTQERIDHIFQLLEDLTTRKVRFELVTDAIQCLELTSKSEILVLDTLYIDATFSHRHLIEKWQEDIKQFTNLTHLAYKRMSPWAATNSQDIGEHHLCDDFPNLRVIRLICSPDFKALPRSVREVYIDIGETDQITHNCFPLITTLPHLEVLFALNRQNTLPRYHGNPLETPRLPGTATKSLRKIHAEMPRCDEKLMFFPPGVIETIASCNPRLENIFLPFLSAYDISKLMNCECTSTLRTLEIQSSICRTIMRESSFDVSHLVKLFTGPGLPNLEVLKWAIGGKPEMAVDQELISALFPRDVKSRRRHNLQLLAVESRLPPPQSLYVLSGIVNWKELLEHRQILRRACYREPHNEVSLKELIKPVRLVFEGIDQSEVDQGVEFPYECPRTVVIDHIGLSGREREYLRQWRKAGGSEGVTEEGENEGLVFDFRKSVFEELYFFDLPRMKSMVIEETKLSDKDVVIRNLV</sequence>
<dbReference type="AlphaFoldDB" id="A0A6G1MN76"/>
<dbReference type="EMBL" id="WIWS01000024">
    <property type="protein sequence ID" value="KAF3222872.1"/>
    <property type="molecule type" value="Genomic_DNA"/>
</dbReference>
<dbReference type="OrthoDB" id="5276222at2759"/>
<comment type="caution">
    <text evidence="2">The sequence shown here is derived from an EMBL/GenBank/DDBJ whole genome shotgun (WGS) entry which is preliminary data.</text>
</comment>
<name>A0A6G1MN76_ORBOL</name>
<dbReference type="Proteomes" id="UP000483672">
    <property type="component" value="Unassembled WGS sequence"/>
</dbReference>
<evidence type="ECO:0000313" key="3">
    <source>
        <dbReference type="EMBL" id="KAF3222872.1"/>
    </source>
</evidence>
<gene>
    <name evidence="3" type="ORF">TWF106_005302</name>
    <name evidence="2" type="ORF">TWF191_001434</name>
    <name evidence="1" type="ORF">TWF679_001322</name>
</gene>
<evidence type="ECO:0000313" key="5">
    <source>
        <dbReference type="Proteomes" id="UP000483672"/>
    </source>
</evidence>
<evidence type="ECO:0000313" key="4">
    <source>
        <dbReference type="Proteomes" id="UP000472727"/>
    </source>
</evidence>
<organism evidence="2 5">
    <name type="scientific">Orbilia oligospora</name>
    <name type="common">Nematode-trapping fungus</name>
    <name type="synonym">Arthrobotrys oligospora</name>
    <dbReference type="NCBI Taxonomy" id="2813651"/>
    <lineage>
        <taxon>Eukaryota</taxon>
        <taxon>Fungi</taxon>
        <taxon>Dikarya</taxon>
        <taxon>Ascomycota</taxon>
        <taxon>Pezizomycotina</taxon>
        <taxon>Orbiliomycetes</taxon>
        <taxon>Orbiliales</taxon>
        <taxon>Orbiliaceae</taxon>
        <taxon>Orbilia</taxon>
    </lineage>
</organism>
<evidence type="ECO:0000313" key="2">
    <source>
        <dbReference type="EMBL" id="KAF3206539.1"/>
    </source>
</evidence>
<reference evidence="4 5" key="1">
    <citation type="submission" date="2019-06" db="EMBL/GenBank/DDBJ databases">
        <authorList>
            <person name="Palmer J.M."/>
        </authorList>
    </citation>
    <scope>NUCLEOTIDE SEQUENCE [LARGE SCALE GENOMIC DNA]</scope>
    <source>
        <strain evidence="3 4">TWF106</strain>
        <strain evidence="2 5">TWF191</strain>
        <strain evidence="1">TWF679</strain>
    </source>
</reference>
<proteinExistence type="predicted"/>
<accession>A0A6G1MN76</accession>
<dbReference type="Proteomes" id="UP000614610">
    <property type="component" value="Unassembled WGS sequence"/>
</dbReference>
<dbReference type="EMBL" id="WIPF01000123">
    <property type="protein sequence ID" value="KAF3206539.1"/>
    <property type="molecule type" value="Genomic_DNA"/>
</dbReference>
<dbReference type="EMBL" id="WIWT01000118">
    <property type="protein sequence ID" value="KAF3199478.1"/>
    <property type="molecule type" value="Genomic_DNA"/>
</dbReference>
<protein>
    <submittedName>
        <fullName evidence="2">Uncharacterized protein</fullName>
    </submittedName>
</protein>
<evidence type="ECO:0000313" key="1">
    <source>
        <dbReference type="EMBL" id="KAF3199478.1"/>
    </source>
</evidence>